<dbReference type="Proteomes" id="UP000730482">
    <property type="component" value="Unassembled WGS sequence"/>
</dbReference>
<proteinExistence type="predicted"/>
<keyword evidence="1" id="KW-0472">Membrane</keyword>
<organism evidence="2 3">
    <name type="scientific">Catenulispora pinistramenti</name>
    <dbReference type="NCBI Taxonomy" id="2705254"/>
    <lineage>
        <taxon>Bacteria</taxon>
        <taxon>Bacillati</taxon>
        <taxon>Actinomycetota</taxon>
        <taxon>Actinomycetes</taxon>
        <taxon>Catenulisporales</taxon>
        <taxon>Catenulisporaceae</taxon>
        <taxon>Catenulispora</taxon>
    </lineage>
</organism>
<protein>
    <submittedName>
        <fullName evidence="2">AzlD domain-containing protein</fullName>
    </submittedName>
</protein>
<evidence type="ECO:0000313" key="2">
    <source>
        <dbReference type="EMBL" id="MBS2551873.1"/>
    </source>
</evidence>
<dbReference type="RefSeq" id="WP_212016916.1">
    <property type="nucleotide sequence ID" value="NZ_JAAFYZ010000159.1"/>
</dbReference>
<reference evidence="2 3" key="1">
    <citation type="submission" date="2020-02" db="EMBL/GenBank/DDBJ databases">
        <title>Acidophilic actinobacteria isolated from forest soil.</title>
        <authorList>
            <person name="Golinska P."/>
        </authorList>
    </citation>
    <scope>NUCLEOTIDE SEQUENCE [LARGE SCALE GENOMIC DNA]</scope>
    <source>
        <strain evidence="2 3">NL8</strain>
    </source>
</reference>
<dbReference type="Pfam" id="PF05437">
    <property type="entry name" value="AzlD"/>
    <property type="match status" value="1"/>
</dbReference>
<dbReference type="EMBL" id="JAAFYZ010000159">
    <property type="protein sequence ID" value="MBS2551873.1"/>
    <property type="molecule type" value="Genomic_DNA"/>
</dbReference>
<sequence>MNSATVLALLAAGTYALRLAGPIFHRRLQLSERTTRLLGALATVLLAALAATAALTQGHHLADWERPAGVLVGVTLAARRMPLPVVVIGTAATTALLRLLFVP</sequence>
<feature type="transmembrane region" description="Helical" evidence="1">
    <location>
        <begin position="83"/>
        <end position="101"/>
    </location>
</feature>
<name>A0ABS5L0P9_9ACTN</name>
<feature type="transmembrane region" description="Helical" evidence="1">
    <location>
        <begin position="36"/>
        <end position="56"/>
    </location>
</feature>
<keyword evidence="1" id="KW-1133">Transmembrane helix</keyword>
<gene>
    <name evidence="2" type="ORF">KGQ19_33920</name>
</gene>
<keyword evidence="3" id="KW-1185">Reference proteome</keyword>
<comment type="caution">
    <text evidence="2">The sequence shown here is derived from an EMBL/GenBank/DDBJ whole genome shotgun (WGS) entry which is preliminary data.</text>
</comment>
<dbReference type="InterPro" id="IPR008407">
    <property type="entry name" value="Brnchd-chn_aa_trnsp_AzlD"/>
</dbReference>
<evidence type="ECO:0000313" key="3">
    <source>
        <dbReference type="Proteomes" id="UP000730482"/>
    </source>
</evidence>
<accession>A0ABS5L0P9</accession>
<keyword evidence="1" id="KW-0812">Transmembrane</keyword>
<evidence type="ECO:0000256" key="1">
    <source>
        <dbReference type="SAM" id="Phobius"/>
    </source>
</evidence>